<dbReference type="SUPFAM" id="SSF53335">
    <property type="entry name" value="S-adenosyl-L-methionine-dependent methyltransferases"/>
    <property type="match status" value="1"/>
</dbReference>
<keyword evidence="1" id="KW-0808">Transferase</keyword>
<dbReference type="EMBL" id="JAAXPE010000036">
    <property type="protein sequence ID" value="NKY88880.1"/>
    <property type="molecule type" value="Genomic_DNA"/>
</dbReference>
<dbReference type="GO" id="GO:0008168">
    <property type="term" value="F:methyltransferase activity"/>
    <property type="evidence" value="ECO:0007669"/>
    <property type="project" value="UniProtKB-KW"/>
</dbReference>
<dbReference type="Gene3D" id="3.40.50.150">
    <property type="entry name" value="Vaccinia Virus protein VP39"/>
    <property type="match status" value="1"/>
</dbReference>
<dbReference type="PIRSF" id="PIRSF011491">
    <property type="entry name" value="Mtase_YbcY_prd"/>
    <property type="match status" value="1"/>
</dbReference>
<dbReference type="AlphaFoldDB" id="A0A7X6RK52"/>
<keyword evidence="1" id="KW-0489">Methyltransferase</keyword>
<reference evidence="1 2" key="1">
    <citation type="submission" date="2020-04" db="EMBL/GenBank/DDBJ databases">
        <title>MicrobeNet Type strains.</title>
        <authorList>
            <person name="Nicholson A.C."/>
        </authorList>
    </citation>
    <scope>NUCLEOTIDE SEQUENCE [LARGE SCALE GENOMIC DNA]</scope>
    <source>
        <strain evidence="1 2">DSM 44445</strain>
    </source>
</reference>
<dbReference type="InterPro" id="IPR029063">
    <property type="entry name" value="SAM-dependent_MTases_sf"/>
</dbReference>
<evidence type="ECO:0000313" key="1">
    <source>
        <dbReference type="EMBL" id="NKY88880.1"/>
    </source>
</evidence>
<keyword evidence="2" id="KW-1185">Reference proteome</keyword>
<gene>
    <name evidence="1" type="ORF">HGA07_25095</name>
</gene>
<dbReference type="InterPro" id="IPR016584">
    <property type="entry name" value="MeTrfase_VrtF"/>
</dbReference>
<protein>
    <submittedName>
        <fullName evidence="1">Class I SAM-dependent methyltransferase</fullName>
    </submittedName>
</protein>
<sequence length="231" mass="25499">MRSPDITQDEYDGARYTPALLAAYDLGVLGFNNRFVWRCPTKHLVDLYNRNASADHLDIGPGTGWHLLHTTWPTRLPRIALLDLSEHSLQFSARRLRDRGITPDIYIGSVLQSLPTDRQYTSVAANLLMHCVPGHGWGSKGIAFEHIAAATADDGVFFGSTVLTSGVSHTLLSRGVAEAFNRIRAFHNQADDLPGLRQALEAAFEDVSIDTVGSMALWSARRPRRERHGAA</sequence>
<accession>A0A7X6RK52</accession>
<comment type="caution">
    <text evidence="1">The sequence shown here is derived from an EMBL/GenBank/DDBJ whole genome shotgun (WGS) entry which is preliminary data.</text>
</comment>
<dbReference type="GO" id="GO:0032259">
    <property type="term" value="P:methylation"/>
    <property type="evidence" value="ECO:0007669"/>
    <property type="project" value="UniProtKB-KW"/>
</dbReference>
<dbReference type="Proteomes" id="UP000523447">
    <property type="component" value="Unassembled WGS sequence"/>
</dbReference>
<organism evidence="1 2">
    <name type="scientific">Nocardia veterana</name>
    <dbReference type="NCBI Taxonomy" id="132249"/>
    <lineage>
        <taxon>Bacteria</taxon>
        <taxon>Bacillati</taxon>
        <taxon>Actinomycetota</taxon>
        <taxon>Actinomycetes</taxon>
        <taxon>Mycobacteriales</taxon>
        <taxon>Nocardiaceae</taxon>
        <taxon>Nocardia</taxon>
    </lineage>
</organism>
<proteinExistence type="predicted"/>
<name>A0A7X6RK52_9NOCA</name>
<dbReference type="RefSeq" id="WP_051032269.1">
    <property type="nucleotide sequence ID" value="NZ_CAWPHS010000030.1"/>
</dbReference>
<evidence type="ECO:0000313" key="2">
    <source>
        <dbReference type="Proteomes" id="UP000523447"/>
    </source>
</evidence>